<dbReference type="InterPro" id="IPR050816">
    <property type="entry name" value="Flavin-dep_Halogenase_NPB"/>
</dbReference>
<dbReference type="RefSeq" id="WP_267767634.1">
    <property type="nucleotide sequence ID" value="NZ_JAPNKE010000002.1"/>
</dbReference>
<dbReference type="InterPro" id="IPR006905">
    <property type="entry name" value="Flavin_halogenase"/>
</dbReference>
<dbReference type="SUPFAM" id="SSF51905">
    <property type="entry name" value="FAD/NAD(P)-binding domain"/>
    <property type="match status" value="1"/>
</dbReference>
<dbReference type="Pfam" id="PF01494">
    <property type="entry name" value="FAD_binding_3"/>
    <property type="match status" value="1"/>
</dbReference>
<gene>
    <name evidence="2" type="ORF">OV079_09515</name>
</gene>
<dbReference type="PANTHER" id="PTHR43747:SF1">
    <property type="entry name" value="SLR1998 PROTEIN"/>
    <property type="match status" value="1"/>
</dbReference>
<dbReference type="PANTHER" id="PTHR43747">
    <property type="entry name" value="FAD-BINDING PROTEIN"/>
    <property type="match status" value="1"/>
</dbReference>
<organism evidence="2 3">
    <name type="scientific">Nannocystis pusilla</name>
    <dbReference type="NCBI Taxonomy" id="889268"/>
    <lineage>
        <taxon>Bacteria</taxon>
        <taxon>Pseudomonadati</taxon>
        <taxon>Myxococcota</taxon>
        <taxon>Polyangia</taxon>
        <taxon>Nannocystales</taxon>
        <taxon>Nannocystaceae</taxon>
        <taxon>Nannocystis</taxon>
    </lineage>
</organism>
<keyword evidence="3" id="KW-1185">Reference proteome</keyword>
<feature type="domain" description="FAD-binding" evidence="1">
    <location>
        <begin position="2"/>
        <end position="37"/>
    </location>
</feature>
<dbReference type="Proteomes" id="UP001150924">
    <property type="component" value="Unassembled WGS sequence"/>
</dbReference>
<dbReference type="AlphaFoldDB" id="A0A9X3EKL3"/>
<dbReference type="GO" id="GO:0071949">
    <property type="term" value="F:FAD binding"/>
    <property type="evidence" value="ECO:0007669"/>
    <property type="project" value="InterPro"/>
</dbReference>
<protein>
    <submittedName>
        <fullName evidence="2">Tryptophan 7-halogenase</fullName>
    </submittedName>
</protein>
<dbReference type="PRINTS" id="PR00420">
    <property type="entry name" value="RNGMNOXGNASE"/>
</dbReference>
<proteinExistence type="predicted"/>
<name>A0A9X3EKL3_9BACT</name>
<dbReference type="Gene3D" id="3.50.50.60">
    <property type="entry name" value="FAD/NAD(P)-binding domain"/>
    <property type="match status" value="1"/>
</dbReference>
<evidence type="ECO:0000313" key="2">
    <source>
        <dbReference type="EMBL" id="MCY1005798.1"/>
    </source>
</evidence>
<dbReference type="Pfam" id="PF04820">
    <property type="entry name" value="Trp_halogenase"/>
    <property type="match status" value="1"/>
</dbReference>
<dbReference type="GO" id="GO:0004497">
    <property type="term" value="F:monooxygenase activity"/>
    <property type="evidence" value="ECO:0007669"/>
    <property type="project" value="InterPro"/>
</dbReference>
<dbReference type="Gene3D" id="3.30.9.100">
    <property type="match status" value="1"/>
</dbReference>
<accession>A0A9X3EKL3</accession>
<evidence type="ECO:0000259" key="1">
    <source>
        <dbReference type="Pfam" id="PF01494"/>
    </source>
</evidence>
<evidence type="ECO:0000313" key="3">
    <source>
        <dbReference type="Proteomes" id="UP001150924"/>
    </source>
</evidence>
<dbReference type="InterPro" id="IPR002938">
    <property type="entry name" value="FAD-bd"/>
</dbReference>
<sequence>MMDVVVIGAGPAGALAAGLLARAGLAVTMIDPRPEGFRIGEGLPPAARPLLHALGLLPLVRDALPGNGTLSAWGSDDLGVYDHIGEPYGHGWILDRARFDAGLRRWACEGGAVLRIARLVGAAHRGDEALELRLDDGTCVIAAFAIDASGRPAALANRLGATRTHVDALVATYARFRAGVPGEFDTRILVEAAAYGWWYTVRVPTGERVVALLRDHEPGACSARAEFVQLLVRTRFIAATLAAGDYLPIEAPRGADARTGRLSHVFGDRWIAVGDAAFSVDPLSSQGLADALLTADAGAKAIVAARGGDPRGLPAYAERVERLYERYLEHRLATYARERRWPDEPFWLRRL</sequence>
<comment type="caution">
    <text evidence="2">The sequence shown here is derived from an EMBL/GenBank/DDBJ whole genome shotgun (WGS) entry which is preliminary data.</text>
</comment>
<reference evidence="2" key="1">
    <citation type="submission" date="2022-11" db="EMBL/GenBank/DDBJ databases">
        <title>Minimal conservation of predation-associated metabolite biosynthetic gene clusters underscores biosynthetic potential of Myxococcota including descriptions for ten novel species: Archangium lansinium sp. nov., Myxococcus landrumus sp. nov., Nannocystis bai.</title>
        <authorList>
            <person name="Ahearne A."/>
            <person name="Stevens C."/>
            <person name="Phillips K."/>
        </authorList>
    </citation>
    <scope>NUCLEOTIDE SEQUENCE</scope>
    <source>
        <strain evidence="2">Na p29</strain>
    </source>
</reference>
<dbReference type="EMBL" id="JAPNKE010000002">
    <property type="protein sequence ID" value="MCY1005798.1"/>
    <property type="molecule type" value="Genomic_DNA"/>
</dbReference>
<dbReference type="InterPro" id="IPR036188">
    <property type="entry name" value="FAD/NAD-bd_sf"/>
</dbReference>